<evidence type="ECO:0000313" key="2">
    <source>
        <dbReference type="Proteomes" id="UP000034805"/>
    </source>
</evidence>
<dbReference type="InterPro" id="IPR036179">
    <property type="entry name" value="Ig-like_dom_sf"/>
</dbReference>
<dbReference type="SUPFAM" id="SSF48726">
    <property type="entry name" value="Immunoglobulin"/>
    <property type="match status" value="1"/>
</dbReference>
<protein>
    <submittedName>
        <fullName evidence="1">Uncharacterized protein</fullName>
    </submittedName>
</protein>
<accession>A0A0P7W0X3</accession>
<name>A0A0P7W0X3_SCLFO</name>
<sequence>MSNVTLEMKAVKAEDKSAYYCVRELRQRLVEKQHRERKV</sequence>
<gene>
    <name evidence="1" type="ORF">Z043_126174</name>
</gene>
<dbReference type="InterPro" id="IPR013783">
    <property type="entry name" value="Ig-like_fold"/>
</dbReference>
<dbReference type="EMBL" id="JARO02023620">
    <property type="protein sequence ID" value="KPP56245.1"/>
    <property type="molecule type" value="Genomic_DNA"/>
</dbReference>
<proteinExistence type="predicted"/>
<organism evidence="1 2">
    <name type="scientific">Scleropages formosus</name>
    <name type="common">Asian bonytongue</name>
    <name type="synonym">Osteoglossum formosum</name>
    <dbReference type="NCBI Taxonomy" id="113540"/>
    <lineage>
        <taxon>Eukaryota</taxon>
        <taxon>Metazoa</taxon>
        <taxon>Chordata</taxon>
        <taxon>Craniata</taxon>
        <taxon>Vertebrata</taxon>
        <taxon>Euteleostomi</taxon>
        <taxon>Actinopterygii</taxon>
        <taxon>Neopterygii</taxon>
        <taxon>Teleostei</taxon>
        <taxon>Osteoglossocephala</taxon>
        <taxon>Osteoglossomorpha</taxon>
        <taxon>Osteoglossiformes</taxon>
        <taxon>Osteoglossidae</taxon>
        <taxon>Scleropages</taxon>
    </lineage>
</organism>
<comment type="caution">
    <text evidence="1">The sequence shown here is derived from an EMBL/GenBank/DDBJ whole genome shotgun (WGS) entry which is preliminary data.</text>
</comment>
<dbReference type="Gene3D" id="2.60.40.10">
    <property type="entry name" value="Immunoglobulins"/>
    <property type="match status" value="1"/>
</dbReference>
<dbReference type="AlphaFoldDB" id="A0A0P7W0X3"/>
<reference evidence="1 2" key="1">
    <citation type="submission" date="2015-08" db="EMBL/GenBank/DDBJ databases">
        <title>The genome of the Asian arowana (Scleropages formosus).</title>
        <authorList>
            <person name="Tan M.H."/>
            <person name="Gan H.M."/>
            <person name="Croft L.J."/>
            <person name="Austin C.M."/>
        </authorList>
    </citation>
    <scope>NUCLEOTIDE SEQUENCE [LARGE SCALE GENOMIC DNA]</scope>
    <source>
        <strain evidence="1">Aro1</strain>
    </source>
</reference>
<dbReference type="Proteomes" id="UP000034805">
    <property type="component" value="Unassembled WGS sequence"/>
</dbReference>
<evidence type="ECO:0000313" key="1">
    <source>
        <dbReference type="EMBL" id="KPP56245.1"/>
    </source>
</evidence>